<evidence type="ECO:0000256" key="3">
    <source>
        <dbReference type="ARBA" id="ARBA00023163"/>
    </source>
</evidence>
<feature type="domain" description="HTH crp-type" evidence="5">
    <location>
        <begin position="156"/>
        <end position="229"/>
    </location>
</feature>
<dbReference type="SMART" id="SM00419">
    <property type="entry name" value="HTH_CRP"/>
    <property type="match status" value="1"/>
</dbReference>
<organism evidence="6 7">
    <name type="scientific">Acinetobacter chengduensis</name>
    <dbReference type="NCBI Taxonomy" id="2420890"/>
    <lineage>
        <taxon>Bacteria</taxon>
        <taxon>Pseudomonadati</taxon>
        <taxon>Pseudomonadota</taxon>
        <taxon>Gammaproteobacteria</taxon>
        <taxon>Moraxellales</taxon>
        <taxon>Moraxellaceae</taxon>
        <taxon>Acinetobacter</taxon>
    </lineage>
</organism>
<keyword evidence="1" id="KW-0805">Transcription regulation</keyword>
<dbReference type="Proteomes" id="UP000280271">
    <property type="component" value="Unassembled WGS sequence"/>
</dbReference>
<dbReference type="Gene3D" id="1.10.10.10">
    <property type="entry name" value="Winged helix-like DNA-binding domain superfamily/Winged helix DNA-binding domain"/>
    <property type="match status" value="1"/>
</dbReference>
<keyword evidence="7" id="KW-1185">Reference proteome</keyword>
<name>A0ABX9TVS6_9GAMM</name>
<dbReference type="InterPro" id="IPR000595">
    <property type="entry name" value="cNMP-bd_dom"/>
</dbReference>
<gene>
    <name evidence="6" type="ORF">D9K81_09135</name>
</gene>
<protein>
    <submittedName>
        <fullName evidence="6">HTH domain-containing protein</fullName>
    </submittedName>
</protein>
<dbReference type="InterPro" id="IPR018490">
    <property type="entry name" value="cNMP-bd_dom_sf"/>
</dbReference>
<dbReference type="PROSITE" id="PS50042">
    <property type="entry name" value="CNMP_BINDING_3"/>
    <property type="match status" value="1"/>
</dbReference>
<dbReference type="SUPFAM" id="SSF51206">
    <property type="entry name" value="cAMP-binding domain-like"/>
    <property type="match status" value="1"/>
</dbReference>
<dbReference type="InterPro" id="IPR036388">
    <property type="entry name" value="WH-like_DNA-bd_sf"/>
</dbReference>
<dbReference type="Pfam" id="PF13545">
    <property type="entry name" value="HTH_Crp_2"/>
    <property type="match status" value="1"/>
</dbReference>
<accession>A0ABX9TVS6</accession>
<dbReference type="SUPFAM" id="SSF46785">
    <property type="entry name" value="Winged helix' DNA-binding domain"/>
    <property type="match status" value="1"/>
</dbReference>
<dbReference type="RefSeq" id="WP_120375716.1">
    <property type="nucleotide sequence ID" value="NZ_RCHC01000008.1"/>
</dbReference>
<keyword evidence="3" id="KW-0804">Transcription</keyword>
<keyword evidence="2" id="KW-0238">DNA-binding</keyword>
<reference evidence="6 7" key="1">
    <citation type="submission" date="2018-09" db="EMBL/GenBank/DDBJ databases">
        <title>The draft genome of Acinetobacter sp. strains.</title>
        <authorList>
            <person name="Qin J."/>
            <person name="Feng Y."/>
            <person name="Zong Z."/>
        </authorList>
    </citation>
    <scope>NUCLEOTIDE SEQUENCE [LARGE SCALE GENOMIC DNA]</scope>
    <source>
        <strain evidence="6 7">WCHAc060005</strain>
    </source>
</reference>
<dbReference type="Gene3D" id="2.60.120.10">
    <property type="entry name" value="Jelly Rolls"/>
    <property type="match status" value="1"/>
</dbReference>
<dbReference type="Pfam" id="PF00027">
    <property type="entry name" value="cNMP_binding"/>
    <property type="match status" value="1"/>
</dbReference>
<dbReference type="InterPro" id="IPR012318">
    <property type="entry name" value="HTH_CRP"/>
</dbReference>
<proteinExistence type="predicted"/>
<evidence type="ECO:0000256" key="2">
    <source>
        <dbReference type="ARBA" id="ARBA00023125"/>
    </source>
</evidence>
<evidence type="ECO:0000259" key="4">
    <source>
        <dbReference type="PROSITE" id="PS50042"/>
    </source>
</evidence>
<comment type="caution">
    <text evidence="6">The sequence shown here is derived from an EMBL/GenBank/DDBJ whole genome shotgun (WGS) entry which is preliminary data.</text>
</comment>
<evidence type="ECO:0000259" key="5">
    <source>
        <dbReference type="PROSITE" id="PS51063"/>
    </source>
</evidence>
<dbReference type="InterPro" id="IPR014710">
    <property type="entry name" value="RmlC-like_jellyroll"/>
</dbReference>
<dbReference type="InterPro" id="IPR036390">
    <property type="entry name" value="WH_DNA-bd_sf"/>
</dbReference>
<dbReference type="EMBL" id="RCHC01000008">
    <property type="protein sequence ID" value="RLL21842.1"/>
    <property type="molecule type" value="Genomic_DNA"/>
</dbReference>
<evidence type="ECO:0000313" key="6">
    <source>
        <dbReference type="EMBL" id="RLL21842.1"/>
    </source>
</evidence>
<evidence type="ECO:0000256" key="1">
    <source>
        <dbReference type="ARBA" id="ARBA00023015"/>
    </source>
</evidence>
<sequence length="238" mass="27740">MDNLMLNSELNKNIKNNVLKRNFKTLSECKIEEINRHSVIKKYQKGDLILNKENCKDSIFILLDGIIQIGYLSPLGRFHAFNYFSEKSPMNLAVCINQQAIDYNFYAFNQVRVLQIPMVFFEQEIKNNNNLMHDALSIISVRMQQLLEQMKFLQVATLHQKVCKIIIDLSQQYGTTHHLGTEIQLKISQHDLADLLSSSRQTINKEIKQLSALGVIYWQYENIIVKDDGYLKSQVNWI</sequence>
<feature type="domain" description="Cyclic nucleotide-binding" evidence="4">
    <location>
        <begin position="22"/>
        <end position="142"/>
    </location>
</feature>
<evidence type="ECO:0000313" key="7">
    <source>
        <dbReference type="Proteomes" id="UP000280271"/>
    </source>
</evidence>
<dbReference type="PROSITE" id="PS51063">
    <property type="entry name" value="HTH_CRP_2"/>
    <property type="match status" value="1"/>
</dbReference>